<protein>
    <recommendedName>
        <fullName evidence="4">Secreted protein</fullName>
    </recommendedName>
</protein>
<dbReference type="EMBL" id="AM743169">
    <property type="protein sequence ID" value="CAQ47304.1"/>
    <property type="molecule type" value="Genomic_DNA"/>
</dbReference>
<feature type="chain" id="PRO_5002777694" description="Secreted protein" evidence="1">
    <location>
        <begin position="29"/>
        <end position="163"/>
    </location>
</feature>
<gene>
    <name evidence="2" type="ORF">Smlt3900A</name>
</gene>
<name>B2FT62_STRMK</name>
<feature type="signal peptide" evidence="1">
    <location>
        <begin position="1"/>
        <end position="28"/>
    </location>
</feature>
<evidence type="ECO:0000256" key="1">
    <source>
        <dbReference type="SAM" id="SignalP"/>
    </source>
</evidence>
<dbReference type="eggNOG" id="ENOG5033ZRC">
    <property type="taxonomic scope" value="Bacteria"/>
</dbReference>
<organism evidence="2 3">
    <name type="scientific">Stenotrophomonas maltophilia (strain K279a)</name>
    <dbReference type="NCBI Taxonomy" id="522373"/>
    <lineage>
        <taxon>Bacteria</taxon>
        <taxon>Pseudomonadati</taxon>
        <taxon>Pseudomonadota</taxon>
        <taxon>Gammaproteobacteria</taxon>
        <taxon>Lysobacterales</taxon>
        <taxon>Lysobacteraceae</taxon>
        <taxon>Stenotrophomonas</taxon>
        <taxon>Stenotrophomonas maltophilia group</taxon>
    </lineage>
</organism>
<evidence type="ECO:0000313" key="3">
    <source>
        <dbReference type="Proteomes" id="UP000008840"/>
    </source>
</evidence>
<dbReference type="EnsemblBacteria" id="CAQ47304">
    <property type="protein sequence ID" value="CAQ47304"/>
    <property type="gene ID" value="Smlt3900A"/>
</dbReference>
<reference evidence="2 3" key="1">
    <citation type="journal article" date="2008" name="Genome Biol.">
        <title>The complete genome, comparative and functional analysis of Stenotrophomonas maltophilia reveals an organism heavily shielded by drug resistance determinants.</title>
        <authorList>
            <person name="Crossman L.C."/>
            <person name="Gould V.C."/>
            <person name="Dow J.M."/>
            <person name="Vernikos G.S."/>
            <person name="Okazaki A."/>
            <person name="Sebaihia M."/>
            <person name="Saunders D."/>
            <person name="Arrowsmith C."/>
            <person name="Carver T."/>
            <person name="Peters N."/>
            <person name="Adlem E."/>
            <person name="Kerhornou A."/>
            <person name="Lord A."/>
            <person name="Murphy L."/>
            <person name="Seeger K."/>
            <person name="Squares R."/>
            <person name="Rutter S."/>
            <person name="Quail M.A."/>
            <person name="Rajandream M.A."/>
            <person name="Harris D."/>
            <person name="Churcher C."/>
            <person name="Bentley S.D."/>
            <person name="Parkhill J."/>
            <person name="Thomson N.R."/>
            <person name="Avison M.B."/>
        </authorList>
    </citation>
    <scope>NUCLEOTIDE SEQUENCE [LARGE SCALE GENOMIC DNA]</scope>
    <source>
        <strain evidence="2 3">K279a</strain>
    </source>
</reference>
<dbReference type="KEGG" id="sml:Smlt3900A"/>
<dbReference type="AlphaFoldDB" id="B2FT62"/>
<keyword evidence="3" id="KW-1185">Reference proteome</keyword>
<dbReference type="Proteomes" id="UP000008840">
    <property type="component" value="Chromosome"/>
</dbReference>
<keyword evidence="1" id="KW-0732">Signal</keyword>
<accession>B2FT62</accession>
<evidence type="ECO:0008006" key="4">
    <source>
        <dbReference type="Google" id="ProtNLM"/>
    </source>
</evidence>
<evidence type="ECO:0000313" key="2">
    <source>
        <dbReference type="EMBL" id="CAQ47304.1"/>
    </source>
</evidence>
<proteinExistence type="predicted"/>
<dbReference type="HOGENOM" id="CLU_126014_0_0_6"/>
<sequence length="163" mass="17965">MPRSPPMKVSALPFALFCMLLVAPLAQASPYVDLIDYPRQEANWDRFFALEGRLQYGFDAICGDTFCEGEYSDIRALRLRCSVDAMRGTVHECLWAFAASDLAVSRHDGAIVARQPTWLCRLPLEPGTPVEAFHAALAARNPLHDPLPGTSQSVYDGLTGCIH</sequence>